<dbReference type="GO" id="GO:0006508">
    <property type="term" value="P:proteolysis"/>
    <property type="evidence" value="ECO:0007669"/>
    <property type="project" value="TreeGrafter"/>
</dbReference>
<name>A0A915D4Z2_9BILA</name>
<dbReference type="GO" id="GO:0008233">
    <property type="term" value="F:peptidase activity"/>
    <property type="evidence" value="ECO:0007669"/>
    <property type="project" value="TreeGrafter"/>
</dbReference>
<dbReference type="GO" id="GO:0019216">
    <property type="term" value="P:regulation of lipid metabolic process"/>
    <property type="evidence" value="ECO:0007669"/>
    <property type="project" value="TreeGrafter"/>
</dbReference>
<sequence>MCQKRAIFQPKQDSTTKSQENVTNLMSQQLDSHHQEFYSNKAYKTVTDALDIFKEDDLLSKPGEKFNYTTHGFTLLSAVLEKCANKNFELLLTEMLHELGMRNTSVDTKQNIVGNRAKYYLRNKSHRLENVPEVDNSNKWAGGGMISNVQDLLTFANTIHQSTAYSSPLPFLRKETMEKLWKSETKMSNTNPSALDIYYYGLGWVKVEELNPVGGVSPSKTRGYWFHTGAAVGASSILLIKPTSKTAENGFAEGVCVAILVNLQDAGSGKVTLALNIAEMFENECSL</sequence>
<dbReference type="Gene3D" id="3.40.710.10">
    <property type="entry name" value="DD-peptidase/beta-lactamase superfamily"/>
    <property type="match status" value="1"/>
</dbReference>
<dbReference type="AlphaFoldDB" id="A0A915D4Z2"/>
<keyword evidence="2" id="KW-1185">Reference proteome</keyword>
<proteinExistence type="predicted"/>
<evidence type="ECO:0000313" key="2">
    <source>
        <dbReference type="Proteomes" id="UP000887574"/>
    </source>
</evidence>
<dbReference type="PANTHER" id="PTHR46520">
    <property type="entry name" value="SERINE BETA-LACTAMASE-LIKE PROTEIN LACTB, MITOCHONDRIAL"/>
    <property type="match status" value="1"/>
</dbReference>
<feature type="domain" description="Beta-lactamase-related" evidence="1">
    <location>
        <begin position="39"/>
        <end position="273"/>
    </location>
</feature>
<dbReference type="InterPro" id="IPR012338">
    <property type="entry name" value="Beta-lactam/transpept-like"/>
</dbReference>
<organism evidence="2 3">
    <name type="scientific">Ditylenchus dipsaci</name>
    <dbReference type="NCBI Taxonomy" id="166011"/>
    <lineage>
        <taxon>Eukaryota</taxon>
        <taxon>Metazoa</taxon>
        <taxon>Ecdysozoa</taxon>
        <taxon>Nematoda</taxon>
        <taxon>Chromadorea</taxon>
        <taxon>Rhabditida</taxon>
        <taxon>Tylenchina</taxon>
        <taxon>Tylenchomorpha</taxon>
        <taxon>Sphaerularioidea</taxon>
        <taxon>Anguinidae</taxon>
        <taxon>Anguininae</taxon>
        <taxon>Ditylenchus</taxon>
    </lineage>
</organism>
<dbReference type="GO" id="GO:0005739">
    <property type="term" value="C:mitochondrion"/>
    <property type="evidence" value="ECO:0007669"/>
    <property type="project" value="TreeGrafter"/>
</dbReference>
<dbReference type="Pfam" id="PF00144">
    <property type="entry name" value="Beta-lactamase"/>
    <property type="match status" value="1"/>
</dbReference>
<dbReference type="Proteomes" id="UP000887574">
    <property type="component" value="Unplaced"/>
</dbReference>
<protein>
    <submittedName>
        <fullName evidence="3">Beta-lactamase-related domain-containing protein</fullName>
    </submittedName>
</protein>
<evidence type="ECO:0000313" key="3">
    <source>
        <dbReference type="WBParaSite" id="jg15957"/>
    </source>
</evidence>
<dbReference type="InterPro" id="IPR001466">
    <property type="entry name" value="Beta-lactam-related"/>
</dbReference>
<accession>A0A915D4Z2</accession>
<reference evidence="3" key="1">
    <citation type="submission" date="2022-11" db="UniProtKB">
        <authorList>
            <consortium name="WormBaseParasite"/>
        </authorList>
    </citation>
    <scope>IDENTIFICATION</scope>
</reference>
<dbReference type="InterPro" id="IPR052794">
    <property type="entry name" value="Mito_Ser_Protease_LACTB"/>
</dbReference>
<dbReference type="PANTHER" id="PTHR46520:SF1">
    <property type="entry name" value="SERINE BETA-LACTAMASE-LIKE PROTEIN LACTB, MITOCHONDRIAL"/>
    <property type="match status" value="1"/>
</dbReference>
<dbReference type="SUPFAM" id="SSF56601">
    <property type="entry name" value="beta-lactamase/transpeptidase-like"/>
    <property type="match status" value="1"/>
</dbReference>
<dbReference type="WBParaSite" id="jg15957">
    <property type="protein sequence ID" value="jg15957"/>
    <property type="gene ID" value="jg15957"/>
</dbReference>
<evidence type="ECO:0000259" key="1">
    <source>
        <dbReference type="Pfam" id="PF00144"/>
    </source>
</evidence>